<comment type="caution">
    <text evidence="9">The sequence shown here is derived from an EMBL/GenBank/DDBJ whole genome shotgun (WGS) entry which is preliminary data.</text>
</comment>
<keyword evidence="10" id="KW-1185">Reference proteome</keyword>
<dbReference type="InterPro" id="IPR051430">
    <property type="entry name" value="Fungal_TF_Env_Response"/>
</dbReference>
<feature type="region of interest" description="Disordered" evidence="7">
    <location>
        <begin position="1"/>
        <end position="47"/>
    </location>
</feature>
<dbReference type="PANTHER" id="PTHR31944:SF130">
    <property type="entry name" value="ZN(II)2CYS6 TRANSCRIPTION FACTO (EUROFUNG)"/>
    <property type="match status" value="1"/>
</dbReference>
<keyword evidence="5" id="KW-0804">Transcription</keyword>
<evidence type="ECO:0000256" key="2">
    <source>
        <dbReference type="ARBA" id="ARBA00022833"/>
    </source>
</evidence>
<reference evidence="9 10" key="1">
    <citation type="submission" date="2017-03" db="EMBL/GenBank/DDBJ databases">
        <title>Genomes of endolithic fungi from Antarctica.</title>
        <authorList>
            <person name="Coleine C."/>
            <person name="Masonjones S."/>
            <person name="Stajich J.E."/>
        </authorList>
    </citation>
    <scope>NUCLEOTIDE SEQUENCE [LARGE SCALE GENOMIC DNA]</scope>
    <source>
        <strain evidence="9 10">CCFEE 6315</strain>
    </source>
</reference>
<evidence type="ECO:0000256" key="5">
    <source>
        <dbReference type="ARBA" id="ARBA00023163"/>
    </source>
</evidence>
<dbReference type="PANTHER" id="PTHR31944">
    <property type="entry name" value="HEME-RESPONSIVE ZINC FINGER TRANSCRIPTION FACTOR HAP1"/>
    <property type="match status" value="1"/>
</dbReference>
<evidence type="ECO:0000313" key="9">
    <source>
        <dbReference type="EMBL" id="TKA31094.1"/>
    </source>
</evidence>
<dbReference type="EMBL" id="NAJL01000009">
    <property type="protein sequence ID" value="TKA31094.1"/>
    <property type="molecule type" value="Genomic_DNA"/>
</dbReference>
<keyword evidence="2" id="KW-0862">Zinc</keyword>
<evidence type="ECO:0000313" key="10">
    <source>
        <dbReference type="Proteomes" id="UP000308549"/>
    </source>
</evidence>
<dbReference type="AlphaFoldDB" id="A0A4U0U7R6"/>
<name>A0A4U0U7R6_9PEZI</name>
<feature type="domain" description="Xylanolytic transcriptional activator regulatory" evidence="8">
    <location>
        <begin position="199"/>
        <end position="395"/>
    </location>
</feature>
<evidence type="ECO:0000256" key="1">
    <source>
        <dbReference type="ARBA" id="ARBA00022723"/>
    </source>
</evidence>
<dbReference type="Pfam" id="PF04082">
    <property type="entry name" value="Fungal_trans"/>
    <property type="match status" value="1"/>
</dbReference>
<dbReference type="Proteomes" id="UP000308549">
    <property type="component" value="Unassembled WGS sequence"/>
</dbReference>
<feature type="compositionally biased region" description="Polar residues" evidence="7">
    <location>
        <begin position="34"/>
        <end position="47"/>
    </location>
</feature>
<keyword evidence="1" id="KW-0479">Metal-binding</keyword>
<keyword evidence="6" id="KW-0539">Nucleus</keyword>
<gene>
    <name evidence="9" type="ORF">B0A50_02063</name>
</gene>
<dbReference type="InterPro" id="IPR007219">
    <property type="entry name" value="XnlR_reg_dom"/>
</dbReference>
<dbReference type="GO" id="GO:0000978">
    <property type="term" value="F:RNA polymerase II cis-regulatory region sequence-specific DNA binding"/>
    <property type="evidence" value="ECO:0007669"/>
    <property type="project" value="TreeGrafter"/>
</dbReference>
<feature type="region of interest" description="Disordered" evidence="7">
    <location>
        <begin position="635"/>
        <end position="666"/>
    </location>
</feature>
<dbReference type="GO" id="GO:0008270">
    <property type="term" value="F:zinc ion binding"/>
    <property type="evidence" value="ECO:0007669"/>
    <property type="project" value="InterPro"/>
</dbReference>
<accession>A0A4U0U7R6</accession>
<evidence type="ECO:0000256" key="6">
    <source>
        <dbReference type="ARBA" id="ARBA00023242"/>
    </source>
</evidence>
<sequence>MRRPISPETAGSERKQGPLRPDGDGGVALDAHIPSSTQQQAWQPSGDTLTRLEYQERRIKQLEAALAQAGHPQSGDPHAPDPLQRIRHIKQPLTPESVACLADQGPGNATDSETILLRGKSFKTQYHGSTHPGALIAHISGLHVFTKETFERFPALAKIKHSMQALEDRTGHAGMQPHLHTDEELKAMLPPKEEVDPLLQMYFRNYGSIYHIVHTPSFWKEYHAMWNNFEQAKAHFVALVLLMTASVQCLTSQQSWLYAANSSTAREKAVTYIQAVDGWLQSKSQKHVTSTDFQIRFLLLLARQVNARKCKRMWTDAGNLLRFCMAAGLHRSGTHLRKPTSALDKELRKRIWAAIVELELQSSFDRGMVAGQWTLQADCPEPCNIHDEDIDQETELLPPLVPASEFTSSSYLSMASESTLLRHGLNTSLNSIRQTLSFDDVRRFSDEIEKQISAIPDWQVEGADVPQALLVLNLRQYLLLLYDRQIRQANSTSKRSFARMMIVDNATRIIDTHRKLINKGCCALELLCIDQLRAALSICQVATTVDLKGDGAFAQVIEQHADKVMEEAIQMLTDKVLRFGREQRQLWIALAAHGFWKAKKDPAKRVVYMQDAVDKVTRPFYKTMAFQETAAIASSAAHADPPKSNQDNELPNGGSGHLPPASPAKTLDIADVGDTPILDLDIDLDDLEAWTFENWTFNPTELQQAFVPPYPSVHQ</sequence>
<organism evidence="9 10">
    <name type="scientific">Salinomyces thailandicus</name>
    <dbReference type="NCBI Taxonomy" id="706561"/>
    <lineage>
        <taxon>Eukaryota</taxon>
        <taxon>Fungi</taxon>
        <taxon>Dikarya</taxon>
        <taxon>Ascomycota</taxon>
        <taxon>Pezizomycotina</taxon>
        <taxon>Dothideomycetes</taxon>
        <taxon>Dothideomycetidae</taxon>
        <taxon>Mycosphaerellales</taxon>
        <taxon>Teratosphaeriaceae</taxon>
        <taxon>Salinomyces</taxon>
    </lineage>
</organism>
<dbReference type="GO" id="GO:0001228">
    <property type="term" value="F:DNA-binding transcription activator activity, RNA polymerase II-specific"/>
    <property type="evidence" value="ECO:0007669"/>
    <property type="project" value="TreeGrafter"/>
</dbReference>
<dbReference type="GO" id="GO:0005634">
    <property type="term" value="C:nucleus"/>
    <property type="evidence" value="ECO:0007669"/>
    <property type="project" value="TreeGrafter"/>
</dbReference>
<evidence type="ECO:0000256" key="4">
    <source>
        <dbReference type="ARBA" id="ARBA00023125"/>
    </source>
</evidence>
<dbReference type="OrthoDB" id="4236860at2759"/>
<keyword evidence="4" id="KW-0238">DNA-binding</keyword>
<evidence type="ECO:0000256" key="7">
    <source>
        <dbReference type="SAM" id="MobiDB-lite"/>
    </source>
</evidence>
<evidence type="ECO:0000256" key="3">
    <source>
        <dbReference type="ARBA" id="ARBA00023015"/>
    </source>
</evidence>
<keyword evidence="3" id="KW-0805">Transcription regulation</keyword>
<dbReference type="GO" id="GO:0006351">
    <property type="term" value="P:DNA-templated transcription"/>
    <property type="evidence" value="ECO:0007669"/>
    <property type="project" value="InterPro"/>
</dbReference>
<dbReference type="CDD" id="cd12148">
    <property type="entry name" value="fungal_TF_MHR"/>
    <property type="match status" value="1"/>
</dbReference>
<proteinExistence type="predicted"/>
<evidence type="ECO:0000259" key="8">
    <source>
        <dbReference type="Pfam" id="PF04082"/>
    </source>
</evidence>
<protein>
    <recommendedName>
        <fullName evidence="8">Xylanolytic transcriptional activator regulatory domain-containing protein</fullName>
    </recommendedName>
</protein>